<evidence type="ECO:0000313" key="3">
    <source>
        <dbReference type="Proteomes" id="UP001165136"/>
    </source>
</evidence>
<keyword evidence="3" id="KW-1185">Reference proteome</keyword>
<comment type="caution">
    <text evidence="2">The sequence shown here is derived from an EMBL/GenBank/DDBJ whole genome shotgun (WGS) entry which is preliminary data.</text>
</comment>
<gene>
    <name evidence="2" type="ORF">Atai01_27050</name>
</gene>
<feature type="region of interest" description="Disordered" evidence="1">
    <location>
        <begin position="1"/>
        <end position="111"/>
    </location>
</feature>
<evidence type="ECO:0000256" key="1">
    <source>
        <dbReference type="SAM" id="MobiDB-lite"/>
    </source>
</evidence>
<dbReference type="AlphaFoldDB" id="A0A9W6QXZ3"/>
<protein>
    <submittedName>
        <fullName evidence="2">Uncharacterized protein</fullName>
    </submittedName>
</protein>
<evidence type="ECO:0000313" key="2">
    <source>
        <dbReference type="EMBL" id="GLY66086.1"/>
    </source>
</evidence>
<name>A0A9W6QXZ3_9PSEU</name>
<dbReference type="EMBL" id="BSTI01000005">
    <property type="protein sequence ID" value="GLY66086.1"/>
    <property type="molecule type" value="Genomic_DNA"/>
</dbReference>
<organism evidence="2 3">
    <name type="scientific">Amycolatopsis taiwanensis</name>
    <dbReference type="NCBI Taxonomy" id="342230"/>
    <lineage>
        <taxon>Bacteria</taxon>
        <taxon>Bacillati</taxon>
        <taxon>Actinomycetota</taxon>
        <taxon>Actinomycetes</taxon>
        <taxon>Pseudonocardiales</taxon>
        <taxon>Pseudonocardiaceae</taxon>
        <taxon>Amycolatopsis</taxon>
    </lineage>
</organism>
<feature type="compositionally biased region" description="Basic and acidic residues" evidence="1">
    <location>
        <begin position="57"/>
        <end position="72"/>
    </location>
</feature>
<reference evidence="2" key="1">
    <citation type="submission" date="2023-03" db="EMBL/GenBank/DDBJ databases">
        <title>Amycolatopsis taiwanensis NBRC 103393.</title>
        <authorList>
            <person name="Ichikawa N."/>
            <person name="Sato H."/>
            <person name="Tonouchi N."/>
        </authorList>
    </citation>
    <scope>NUCLEOTIDE SEQUENCE</scope>
    <source>
        <strain evidence="2">NBRC 103393</strain>
    </source>
</reference>
<proteinExistence type="predicted"/>
<feature type="compositionally biased region" description="Basic and acidic residues" evidence="1">
    <location>
        <begin position="32"/>
        <end position="42"/>
    </location>
</feature>
<sequence length="111" mass="11813">MVSRKGSAGDVVKSRPASPTFPSGVSHVPVYRKMEPAVRECGTRTTGTGTPTTGTWDSHDGNVELARRERGTRTTGTWDSHDGNVGLARRECGTRATGVGDSRQTGREKGL</sequence>
<accession>A0A9W6QXZ3</accession>
<feature type="compositionally biased region" description="Low complexity" evidence="1">
    <location>
        <begin position="43"/>
        <end position="55"/>
    </location>
</feature>
<dbReference type="Proteomes" id="UP001165136">
    <property type="component" value="Unassembled WGS sequence"/>
</dbReference>